<evidence type="ECO:0000256" key="5">
    <source>
        <dbReference type="ARBA" id="ARBA00023002"/>
    </source>
</evidence>
<dbReference type="PANTHER" id="PTHR46300:SF7">
    <property type="entry name" value="P450, PUTATIVE (EUROFUNG)-RELATED"/>
    <property type="match status" value="1"/>
</dbReference>
<evidence type="ECO:0000256" key="6">
    <source>
        <dbReference type="ARBA" id="ARBA00023004"/>
    </source>
</evidence>
<dbReference type="GO" id="GO:0020037">
    <property type="term" value="F:heme binding"/>
    <property type="evidence" value="ECO:0007669"/>
    <property type="project" value="InterPro"/>
</dbReference>
<comment type="similarity">
    <text evidence="2">Belongs to the cytochrome P450 family.</text>
</comment>
<keyword evidence="3" id="KW-0349">Heme</keyword>
<gene>
    <name evidence="8" type="ORF">GYMLUDRAFT_63070</name>
</gene>
<dbReference type="GO" id="GO:0004497">
    <property type="term" value="F:monooxygenase activity"/>
    <property type="evidence" value="ECO:0007669"/>
    <property type="project" value="UniProtKB-KW"/>
</dbReference>
<keyword evidence="5" id="KW-0560">Oxidoreductase</keyword>
<dbReference type="HOGENOM" id="CLU_834342_0_0_1"/>
<keyword evidence="4" id="KW-0479">Metal-binding</keyword>
<dbReference type="InterPro" id="IPR001128">
    <property type="entry name" value="Cyt_P450"/>
</dbReference>
<evidence type="ECO:0000256" key="2">
    <source>
        <dbReference type="ARBA" id="ARBA00010617"/>
    </source>
</evidence>
<evidence type="ECO:0000313" key="9">
    <source>
        <dbReference type="Proteomes" id="UP000053593"/>
    </source>
</evidence>
<dbReference type="GO" id="GO:0016705">
    <property type="term" value="F:oxidoreductase activity, acting on paired donors, with incorporation or reduction of molecular oxygen"/>
    <property type="evidence" value="ECO:0007669"/>
    <property type="project" value="InterPro"/>
</dbReference>
<dbReference type="Gene3D" id="1.10.630.10">
    <property type="entry name" value="Cytochrome P450"/>
    <property type="match status" value="1"/>
</dbReference>
<keyword evidence="9" id="KW-1185">Reference proteome</keyword>
<dbReference type="SUPFAM" id="SSF48264">
    <property type="entry name" value="Cytochrome P450"/>
    <property type="match status" value="1"/>
</dbReference>
<reference evidence="8 9" key="1">
    <citation type="submission" date="2014-04" db="EMBL/GenBank/DDBJ databases">
        <title>Evolutionary Origins and Diversification of the Mycorrhizal Mutualists.</title>
        <authorList>
            <consortium name="DOE Joint Genome Institute"/>
            <consortium name="Mycorrhizal Genomics Consortium"/>
            <person name="Kohler A."/>
            <person name="Kuo A."/>
            <person name="Nagy L.G."/>
            <person name="Floudas D."/>
            <person name="Copeland A."/>
            <person name="Barry K.W."/>
            <person name="Cichocki N."/>
            <person name="Veneault-Fourrey C."/>
            <person name="LaButti K."/>
            <person name="Lindquist E.A."/>
            <person name="Lipzen A."/>
            <person name="Lundell T."/>
            <person name="Morin E."/>
            <person name="Murat C."/>
            <person name="Riley R."/>
            <person name="Ohm R."/>
            <person name="Sun H."/>
            <person name="Tunlid A."/>
            <person name="Henrissat B."/>
            <person name="Grigoriev I.V."/>
            <person name="Hibbett D.S."/>
            <person name="Martin F."/>
        </authorList>
    </citation>
    <scope>NUCLEOTIDE SEQUENCE [LARGE SCALE GENOMIC DNA]</scope>
    <source>
        <strain evidence="8 9">FD-317 M1</strain>
    </source>
</reference>
<dbReference type="Proteomes" id="UP000053593">
    <property type="component" value="Unassembled WGS sequence"/>
</dbReference>
<keyword evidence="6" id="KW-0408">Iron</keyword>
<evidence type="ECO:0000256" key="4">
    <source>
        <dbReference type="ARBA" id="ARBA00022723"/>
    </source>
</evidence>
<name>A0A0D0C9M7_9AGAR</name>
<evidence type="ECO:0000256" key="3">
    <source>
        <dbReference type="ARBA" id="ARBA00022617"/>
    </source>
</evidence>
<dbReference type="PANTHER" id="PTHR46300">
    <property type="entry name" value="P450, PUTATIVE (EUROFUNG)-RELATED-RELATED"/>
    <property type="match status" value="1"/>
</dbReference>
<organism evidence="8 9">
    <name type="scientific">Collybiopsis luxurians FD-317 M1</name>
    <dbReference type="NCBI Taxonomy" id="944289"/>
    <lineage>
        <taxon>Eukaryota</taxon>
        <taxon>Fungi</taxon>
        <taxon>Dikarya</taxon>
        <taxon>Basidiomycota</taxon>
        <taxon>Agaricomycotina</taxon>
        <taxon>Agaricomycetes</taxon>
        <taxon>Agaricomycetidae</taxon>
        <taxon>Agaricales</taxon>
        <taxon>Marasmiineae</taxon>
        <taxon>Omphalotaceae</taxon>
        <taxon>Collybiopsis</taxon>
        <taxon>Collybiopsis luxurians</taxon>
    </lineage>
</organism>
<proteinExistence type="inferred from homology"/>
<dbReference type="Pfam" id="PF00067">
    <property type="entry name" value="p450"/>
    <property type="match status" value="1"/>
</dbReference>
<dbReference type="GO" id="GO:0005506">
    <property type="term" value="F:iron ion binding"/>
    <property type="evidence" value="ECO:0007669"/>
    <property type="project" value="InterPro"/>
</dbReference>
<keyword evidence="7" id="KW-0503">Monooxygenase</keyword>
<sequence length="333" mass="37913">MYLCTRPTSVLGLPLYIKNMCSSNSYQHYGALRSQPTIAVLGFVFTAVSLRRWRSSPHLPYPPGPKISWFGAGSLPKVAPWLTYCQPMLILNSARVTRDLLETQGSIFSSRAHFVMETEMMGWERGITGMPYEKRLQEHRTMLNKYMSPENAMQHHSLETLEARKLVRDLSKKTYFDNVGAKVHRIVTSVMMQIAYGHEILDETDRFATLAAKAVERVGAITLHGLYLVNFIPILKYIPSWLPGAQFKRDAKVWNREVKAMIDEPFERVKKLNEGSALSCVVTQELERPPSQDLEDKLSEPHEAMVKNVAGICYSGKFTFKLFATLEGWQAHL</sequence>
<dbReference type="EMBL" id="KN834814">
    <property type="protein sequence ID" value="KIK54687.1"/>
    <property type="molecule type" value="Genomic_DNA"/>
</dbReference>
<dbReference type="InterPro" id="IPR050364">
    <property type="entry name" value="Cytochrome_P450_fung"/>
</dbReference>
<evidence type="ECO:0000313" key="8">
    <source>
        <dbReference type="EMBL" id="KIK54687.1"/>
    </source>
</evidence>
<evidence type="ECO:0000256" key="1">
    <source>
        <dbReference type="ARBA" id="ARBA00001971"/>
    </source>
</evidence>
<evidence type="ECO:0000256" key="7">
    <source>
        <dbReference type="ARBA" id="ARBA00023033"/>
    </source>
</evidence>
<dbReference type="OrthoDB" id="2789670at2759"/>
<dbReference type="AlphaFoldDB" id="A0A0D0C9M7"/>
<evidence type="ECO:0008006" key="10">
    <source>
        <dbReference type="Google" id="ProtNLM"/>
    </source>
</evidence>
<accession>A0A0D0C9M7</accession>
<dbReference type="InterPro" id="IPR036396">
    <property type="entry name" value="Cyt_P450_sf"/>
</dbReference>
<protein>
    <recommendedName>
        <fullName evidence="10">Cytochrome P450</fullName>
    </recommendedName>
</protein>
<comment type="cofactor">
    <cofactor evidence="1">
        <name>heme</name>
        <dbReference type="ChEBI" id="CHEBI:30413"/>
    </cofactor>
</comment>